<dbReference type="Gene3D" id="3.40.980.10">
    <property type="entry name" value="MoaB/Mog-like domain"/>
    <property type="match status" value="1"/>
</dbReference>
<dbReference type="Pfam" id="PF24102">
    <property type="entry name" value="FLAD1_M"/>
    <property type="match status" value="1"/>
</dbReference>
<dbReference type="SUPFAM" id="SSF53218">
    <property type="entry name" value="Molybdenum cofactor biosynthesis proteins"/>
    <property type="match status" value="1"/>
</dbReference>
<reference evidence="3" key="1">
    <citation type="journal article" date="2011" name="J. Bacteriol.">
        <title>Genome sequences of eight morphologically diverse alphaproteobacteria.</title>
        <authorList>
            <consortium name="US DOE Joint Genome Institute"/>
            <person name="Brown P.J."/>
            <person name="Kysela D.T."/>
            <person name="Buechlein A."/>
            <person name="Hemmerich C."/>
            <person name="Brun Y.V."/>
        </authorList>
    </citation>
    <scope>NUCLEOTIDE SEQUENCE [LARGE SCALE GENOMIC DNA]</scope>
    <source>
        <strain evidence="3">ATCC 49814 / DSM 5838 / IFAM 1418</strain>
    </source>
</reference>
<accession>C6XNR5</accession>
<dbReference type="AlphaFoldDB" id="C6XNR5"/>
<dbReference type="RefSeq" id="WP_015826468.1">
    <property type="nucleotide sequence ID" value="NC_012982.1"/>
</dbReference>
<proteinExistence type="predicted"/>
<dbReference type="OrthoDB" id="9801454at2"/>
<name>C6XNR5_HIRBI</name>
<dbReference type="EMBL" id="CP001678">
    <property type="protein sequence ID" value="ACT58318.1"/>
    <property type="molecule type" value="Genomic_DNA"/>
</dbReference>
<dbReference type="Pfam" id="PF00994">
    <property type="entry name" value="MoCF_biosynth"/>
    <property type="match status" value="1"/>
</dbReference>
<dbReference type="KEGG" id="hba:Hbal_0616"/>
<dbReference type="SMART" id="SM00852">
    <property type="entry name" value="MoCF_biosynth"/>
    <property type="match status" value="1"/>
</dbReference>
<dbReference type="eggNOG" id="COG1058">
    <property type="taxonomic scope" value="Bacteria"/>
</dbReference>
<dbReference type="InterPro" id="IPR001453">
    <property type="entry name" value="MoaB/Mog_dom"/>
</dbReference>
<dbReference type="PANTHER" id="PTHR13939:SF0">
    <property type="entry name" value="NMN AMIDOHYDROLASE-LIKE PROTEIN YFAY"/>
    <property type="match status" value="1"/>
</dbReference>
<dbReference type="InterPro" id="IPR056596">
    <property type="entry name" value="FLAD1_M"/>
</dbReference>
<dbReference type="InterPro" id="IPR036425">
    <property type="entry name" value="MoaB/Mog-like_dom_sf"/>
</dbReference>
<dbReference type="PANTHER" id="PTHR13939">
    <property type="entry name" value="NICOTINAMIDE-NUCLEOTIDE AMIDOHYDROLASE PNCC"/>
    <property type="match status" value="1"/>
</dbReference>
<dbReference type="Proteomes" id="UP000002745">
    <property type="component" value="Chromosome"/>
</dbReference>
<dbReference type="HOGENOM" id="CLU_030805_0_2_5"/>
<evidence type="ECO:0000313" key="3">
    <source>
        <dbReference type="Proteomes" id="UP000002745"/>
    </source>
</evidence>
<evidence type="ECO:0000313" key="2">
    <source>
        <dbReference type="EMBL" id="ACT58318.1"/>
    </source>
</evidence>
<gene>
    <name evidence="2" type="ordered locus">Hbal_0616</name>
</gene>
<evidence type="ECO:0000259" key="1">
    <source>
        <dbReference type="SMART" id="SM00852"/>
    </source>
</evidence>
<keyword evidence="3" id="KW-1185">Reference proteome</keyword>
<feature type="domain" description="MoaB/Mog" evidence="1">
    <location>
        <begin position="14"/>
        <end position="176"/>
    </location>
</feature>
<protein>
    <submittedName>
        <fullName evidence="2">Molybdopterin binding domain protein</fullName>
    </submittedName>
</protein>
<dbReference type="STRING" id="582402.Hbal_0616"/>
<organism evidence="2 3">
    <name type="scientific">Hirschia baltica (strain ATCC 49814 / DSM 5838 / IFAM 1418)</name>
    <dbReference type="NCBI Taxonomy" id="582402"/>
    <lineage>
        <taxon>Bacteria</taxon>
        <taxon>Pseudomonadati</taxon>
        <taxon>Pseudomonadota</taxon>
        <taxon>Alphaproteobacteria</taxon>
        <taxon>Hyphomonadales</taxon>
        <taxon>Hyphomonadaceae</taxon>
        <taxon>Hirschia</taxon>
    </lineage>
</organism>
<dbReference type="CDD" id="cd00885">
    <property type="entry name" value="cinA"/>
    <property type="match status" value="1"/>
</dbReference>
<sequence length="258" mass="27620">MPAETSVLQDVTAGVLLIGDEILSGRTQDTNLKTIADFLSPLGIRVAQARVIADDAATIIESVRALSSAYDYVFTTGGIGPTHDDITAECIAKAFNVGISVRDDARKVLEDWYAQTDSEVTDARLRMARIPDGARLIPNPVSGAPGFIIENVHVMAGVPRIMKAMLHNIGPNLKGGAIVYGRTLRADGLREGDIAVDLGILAEKMPDLSFGSYPWFTDSDSGVALVVRGVDEVRLEVAEKALIELATKLGKIPEVSRH</sequence>
<dbReference type="InterPro" id="IPR050101">
    <property type="entry name" value="CinA"/>
</dbReference>